<evidence type="ECO:0000256" key="2">
    <source>
        <dbReference type="ARBA" id="ARBA00023125"/>
    </source>
</evidence>
<dbReference type="Proteomes" id="UP000076489">
    <property type="component" value="Unassembled WGS sequence"/>
</dbReference>
<dbReference type="SUPFAM" id="SSF51206">
    <property type="entry name" value="cAMP-binding domain-like"/>
    <property type="match status" value="1"/>
</dbReference>
<dbReference type="PANTHER" id="PTHR24567">
    <property type="entry name" value="CRP FAMILY TRANSCRIPTIONAL REGULATORY PROTEIN"/>
    <property type="match status" value="1"/>
</dbReference>
<dbReference type="Gene3D" id="1.10.10.10">
    <property type="entry name" value="Winged helix-like DNA-binding domain superfamily/Winged helix DNA-binding domain"/>
    <property type="match status" value="1"/>
</dbReference>
<evidence type="ECO:0000313" key="6">
    <source>
        <dbReference type="EMBL" id="KZN20728.1"/>
    </source>
</evidence>
<dbReference type="InterPro" id="IPR014710">
    <property type="entry name" value="RmlC-like_jellyroll"/>
</dbReference>
<evidence type="ECO:0000259" key="5">
    <source>
        <dbReference type="PROSITE" id="PS51063"/>
    </source>
</evidence>
<evidence type="ECO:0000259" key="4">
    <source>
        <dbReference type="PROSITE" id="PS50042"/>
    </source>
</evidence>
<dbReference type="InterPro" id="IPR036390">
    <property type="entry name" value="WH_DNA-bd_sf"/>
</dbReference>
<dbReference type="InterPro" id="IPR000595">
    <property type="entry name" value="cNMP-bd_dom"/>
</dbReference>
<evidence type="ECO:0000256" key="1">
    <source>
        <dbReference type="ARBA" id="ARBA00023015"/>
    </source>
</evidence>
<accession>A0A161XFX9</accession>
<dbReference type="GO" id="GO:0005829">
    <property type="term" value="C:cytosol"/>
    <property type="evidence" value="ECO:0007669"/>
    <property type="project" value="TreeGrafter"/>
</dbReference>
<dbReference type="GO" id="GO:0003677">
    <property type="term" value="F:DNA binding"/>
    <property type="evidence" value="ECO:0007669"/>
    <property type="project" value="UniProtKB-KW"/>
</dbReference>
<dbReference type="Pfam" id="PF13545">
    <property type="entry name" value="HTH_Crp_2"/>
    <property type="match status" value="1"/>
</dbReference>
<dbReference type="Pfam" id="PF00027">
    <property type="entry name" value="cNMP_binding"/>
    <property type="match status" value="1"/>
</dbReference>
<feature type="domain" description="HTH crp-type" evidence="5">
    <location>
        <begin position="142"/>
        <end position="214"/>
    </location>
</feature>
<dbReference type="OrthoDB" id="61906at2"/>
<keyword evidence="2" id="KW-0238">DNA-binding</keyword>
<comment type="caution">
    <text evidence="6">The sequence shown here is derived from an EMBL/GenBank/DDBJ whole genome shotgun (WGS) entry which is preliminary data.</text>
</comment>
<sequence>MPAAQQIGTLEPGLQAFVDLAQMVELKQKATLALDDPEGGTIYLVIRGTASLVLTHEDDKVVLLNHLRVGDILGEAGLFNTSRITNNTLHLKARTNCVLAGLPHAEFEALAASEPLMLISICRRLNSRLNATTHKLACIAFHDVANRVLVELKELCRHEGAVTHPDGMQVKLTRQELAMMVPCTREMAGRALKVLAKQGQIQVAGQTIVVHGTR</sequence>
<dbReference type="PROSITE" id="PS50042">
    <property type="entry name" value="CNMP_BINDING_3"/>
    <property type="match status" value="1"/>
</dbReference>
<dbReference type="EMBL" id="LUKJ01000002">
    <property type="protein sequence ID" value="KZN20728.1"/>
    <property type="molecule type" value="Genomic_DNA"/>
</dbReference>
<dbReference type="PROSITE" id="PS51063">
    <property type="entry name" value="HTH_CRP_2"/>
    <property type="match status" value="1"/>
</dbReference>
<proteinExistence type="predicted"/>
<feature type="domain" description="Cyclic nucleotide-binding" evidence="4">
    <location>
        <begin position="14"/>
        <end position="110"/>
    </location>
</feature>
<reference evidence="7" key="1">
    <citation type="submission" date="2016-03" db="EMBL/GenBank/DDBJ databases">
        <authorList>
            <person name="Ray J."/>
            <person name="Price M."/>
            <person name="Deutschbauer A."/>
        </authorList>
    </citation>
    <scope>NUCLEOTIDE SEQUENCE [LARGE SCALE GENOMIC DNA]</scope>
    <source>
        <strain evidence="7">FW300-N1B4</strain>
    </source>
</reference>
<gene>
    <name evidence="6" type="ORF">A1D17_04075</name>
</gene>
<dbReference type="SMART" id="SM00100">
    <property type="entry name" value="cNMP"/>
    <property type="match status" value="1"/>
</dbReference>
<dbReference type="InterPro" id="IPR018490">
    <property type="entry name" value="cNMP-bd_dom_sf"/>
</dbReference>
<dbReference type="Gene3D" id="2.60.120.10">
    <property type="entry name" value="Jelly Rolls"/>
    <property type="match status" value="1"/>
</dbReference>
<dbReference type="InterPro" id="IPR050397">
    <property type="entry name" value="Env_Response_Regulators"/>
</dbReference>
<keyword evidence="1" id="KW-0805">Transcription regulation</keyword>
<dbReference type="InterPro" id="IPR012318">
    <property type="entry name" value="HTH_CRP"/>
</dbReference>
<keyword evidence="3" id="KW-0804">Transcription</keyword>
<dbReference type="SMART" id="SM00419">
    <property type="entry name" value="HTH_CRP"/>
    <property type="match status" value="1"/>
</dbReference>
<name>A0A161XFX9_PSEFL</name>
<dbReference type="SUPFAM" id="SSF46785">
    <property type="entry name" value="Winged helix' DNA-binding domain"/>
    <property type="match status" value="1"/>
</dbReference>
<dbReference type="CDD" id="cd00038">
    <property type="entry name" value="CAP_ED"/>
    <property type="match status" value="1"/>
</dbReference>
<organism evidence="6 7">
    <name type="scientific">Pseudomonas fluorescens</name>
    <dbReference type="NCBI Taxonomy" id="294"/>
    <lineage>
        <taxon>Bacteria</taxon>
        <taxon>Pseudomonadati</taxon>
        <taxon>Pseudomonadota</taxon>
        <taxon>Gammaproteobacteria</taxon>
        <taxon>Pseudomonadales</taxon>
        <taxon>Pseudomonadaceae</taxon>
        <taxon>Pseudomonas</taxon>
    </lineage>
</organism>
<dbReference type="GO" id="GO:0003700">
    <property type="term" value="F:DNA-binding transcription factor activity"/>
    <property type="evidence" value="ECO:0007669"/>
    <property type="project" value="TreeGrafter"/>
</dbReference>
<dbReference type="PANTHER" id="PTHR24567:SF68">
    <property type="entry name" value="DNA-BINDING TRANSCRIPTIONAL DUAL REGULATOR CRP"/>
    <property type="match status" value="1"/>
</dbReference>
<evidence type="ECO:0000313" key="7">
    <source>
        <dbReference type="Proteomes" id="UP000076489"/>
    </source>
</evidence>
<reference evidence="6 7" key="2">
    <citation type="journal article" date="2018" name="Nature">
        <title>Mutant phenotypes for thousands of bacterial genes of unknown function.</title>
        <authorList>
            <person name="Price M.N."/>
            <person name="Wetmore K.M."/>
            <person name="Waters R.J."/>
            <person name="Callaghan M."/>
            <person name="Ray J."/>
            <person name="Liu H."/>
            <person name="Kuehl J.V."/>
            <person name="Melnyk R.A."/>
            <person name="Lamson J.S."/>
            <person name="Suh Y."/>
            <person name="Carlson H.K."/>
            <person name="Esquivel Z."/>
            <person name="Sadeeshkumar H."/>
            <person name="Chakraborty R."/>
            <person name="Zane G.M."/>
            <person name="Rubin B.E."/>
            <person name="Wall J.D."/>
            <person name="Visel A."/>
            <person name="Bristow J."/>
            <person name="Blow M.J."/>
            <person name="Arkin A.P."/>
            <person name="Deutschbauer A.M."/>
        </authorList>
    </citation>
    <scope>NUCLEOTIDE SEQUENCE [LARGE SCALE GENOMIC DNA]</scope>
    <source>
        <strain evidence="6 7">FW300-N1B4</strain>
    </source>
</reference>
<dbReference type="RefSeq" id="WP_063340775.1">
    <property type="nucleotide sequence ID" value="NZ_LUKJ01000002.1"/>
</dbReference>
<dbReference type="AlphaFoldDB" id="A0A161XFX9"/>
<dbReference type="InterPro" id="IPR036388">
    <property type="entry name" value="WH-like_DNA-bd_sf"/>
</dbReference>
<protein>
    <submittedName>
        <fullName evidence="6">Uncharacterized protein</fullName>
    </submittedName>
</protein>
<evidence type="ECO:0000256" key="3">
    <source>
        <dbReference type="ARBA" id="ARBA00023163"/>
    </source>
</evidence>